<evidence type="ECO:0000256" key="1">
    <source>
        <dbReference type="ARBA" id="ARBA00001933"/>
    </source>
</evidence>
<proteinExistence type="inferred from homology"/>
<dbReference type="SUPFAM" id="SSF50621">
    <property type="entry name" value="Alanine racemase C-terminal domain-like"/>
    <property type="match status" value="1"/>
</dbReference>
<comment type="catalytic activity">
    <reaction evidence="7">
        <text>L-ornithine + H(+) = putrescine + CO2</text>
        <dbReference type="Rhea" id="RHEA:22964"/>
        <dbReference type="ChEBI" id="CHEBI:15378"/>
        <dbReference type="ChEBI" id="CHEBI:16526"/>
        <dbReference type="ChEBI" id="CHEBI:46911"/>
        <dbReference type="ChEBI" id="CHEBI:326268"/>
        <dbReference type="EC" id="4.1.1.17"/>
    </reaction>
</comment>
<evidence type="ECO:0000313" key="10">
    <source>
        <dbReference type="EMBL" id="NVN40716.1"/>
    </source>
</evidence>
<dbReference type="InterPro" id="IPR022644">
    <property type="entry name" value="De-COase2_N"/>
</dbReference>
<evidence type="ECO:0000256" key="2">
    <source>
        <dbReference type="ARBA" id="ARBA00008872"/>
    </source>
</evidence>
<keyword evidence="11" id="KW-1185">Reference proteome</keyword>
<reference evidence="10 11" key="1">
    <citation type="submission" date="2020-06" db="EMBL/GenBank/DDBJ databases">
        <title>Description of novel acetic acid bacteria.</title>
        <authorList>
            <person name="Sombolestani A."/>
        </authorList>
    </citation>
    <scope>NUCLEOTIDE SEQUENCE [LARGE SCALE GENOMIC DNA]</scope>
    <source>
        <strain evidence="10 11">LMG 27010</strain>
    </source>
</reference>
<comment type="caution">
    <text evidence="10">The sequence shown here is derived from an EMBL/GenBank/DDBJ whole genome shotgun (WGS) entry which is preliminary data.</text>
</comment>
<accession>A0A850PEN1</accession>
<comment type="similarity">
    <text evidence="2">Belongs to the Orn/Lys/Arg decarboxylase class-II family.</text>
</comment>
<dbReference type="GO" id="GO:0005737">
    <property type="term" value="C:cytoplasm"/>
    <property type="evidence" value="ECO:0007669"/>
    <property type="project" value="TreeGrafter"/>
</dbReference>
<name>A0A850PEN1_9PROT</name>
<gene>
    <name evidence="10" type="ORF">HUK82_09085</name>
</gene>
<evidence type="ECO:0000313" key="11">
    <source>
        <dbReference type="Proteomes" id="UP000585665"/>
    </source>
</evidence>
<evidence type="ECO:0000256" key="6">
    <source>
        <dbReference type="ARBA" id="ARBA00034138"/>
    </source>
</evidence>
<dbReference type="EC" id="4.1.1.17" evidence="6"/>
<dbReference type="AlphaFoldDB" id="A0A850PEN1"/>
<dbReference type="CDD" id="cd00622">
    <property type="entry name" value="PLPDE_III_ODC"/>
    <property type="match status" value="1"/>
</dbReference>
<evidence type="ECO:0000256" key="5">
    <source>
        <dbReference type="ARBA" id="ARBA00034115"/>
    </source>
</evidence>
<evidence type="ECO:0000256" key="8">
    <source>
        <dbReference type="PIRSR" id="PIRSR600183-50"/>
    </source>
</evidence>
<dbReference type="GO" id="GO:0033387">
    <property type="term" value="P:putrescine biosynthetic process from arginine, via ornithine"/>
    <property type="evidence" value="ECO:0007669"/>
    <property type="project" value="TreeGrafter"/>
</dbReference>
<dbReference type="PROSITE" id="PS00878">
    <property type="entry name" value="ODR_DC_2_1"/>
    <property type="match status" value="1"/>
</dbReference>
<feature type="modified residue" description="N6-(pyridoxal phosphate)lysine" evidence="8">
    <location>
        <position position="47"/>
    </location>
</feature>
<protein>
    <recommendedName>
        <fullName evidence="6">ornithine decarboxylase</fullName>
        <ecNumber evidence="6">4.1.1.17</ecNumber>
    </recommendedName>
</protein>
<evidence type="ECO:0000256" key="7">
    <source>
        <dbReference type="ARBA" id="ARBA00049127"/>
    </source>
</evidence>
<dbReference type="InterPro" id="IPR029066">
    <property type="entry name" value="PLP-binding_barrel"/>
</dbReference>
<dbReference type="Gene3D" id="2.40.37.10">
    <property type="entry name" value="Lyase, Ornithine Decarboxylase, Chain A, domain 1"/>
    <property type="match status" value="1"/>
</dbReference>
<dbReference type="InterPro" id="IPR022657">
    <property type="entry name" value="De-COase2_CS"/>
</dbReference>
<dbReference type="GO" id="GO:0004586">
    <property type="term" value="F:ornithine decarboxylase activity"/>
    <property type="evidence" value="ECO:0007669"/>
    <property type="project" value="UniProtKB-EC"/>
</dbReference>
<dbReference type="Proteomes" id="UP000585665">
    <property type="component" value="Unassembled WGS sequence"/>
</dbReference>
<dbReference type="PRINTS" id="PR01179">
    <property type="entry name" value="ODADCRBXLASE"/>
</dbReference>
<dbReference type="InterPro" id="IPR002433">
    <property type="entry name" value="Orn_de-COase"/>
</dbReference>
<dbReference type="SUPFAM" id="SSF51419">
    <property type="entry name" value="PLP-binding barrel"/>
    <property type="match status" value="1"/>
</dbReference>
<dbReference type="PRINTS" id="PR01182">
    <property type="entry name" value="ORNDCRBXLASE"/>
</dbReference>
<dbReference type="Gene3D" id="3.20.20.10">
    <property type="entry name" value="Alanine racemase"/>
    <property type="match status" value="1"/>
</dbReference>
<sequence length="376" mass="41063">MNPKITRFLADRQPATPCLVLDVDQVEHRYRAITDVLPLTRVYYAVKANPAAPILNRLVSLGSSFDAASWEEIRLCLDAGASPDHISFGNTVKKASAIEAAYAAGVRMFVFDSGEELEKIARHAPGSKVYCRLIVANEGAEWPLSRKFGTSVSHARDLMLRARDMGLDPYGLSFHVGSQQTSTEAYEAAIAQVAMLFTDLSAAGLDLRMVNMGGGFPIRYREDVPEIDQFADTIHRALRQHFGNNLPETIVEPGRFIVAEAGVVSTEVVLVSKRGNDKGPRWVYLDIGRFGGLAETEGESIRYALRTGHDGDETGPVAIAGPTCDGADIMYEKAPYALPLSLRAGDRIEVLGTGAYVTTYCSTRFNGFAPLEEHYL</sequence>
<dbReference type="InterPro" id="IPR022653">
    <property type="entry name" value="De-COase2_pyr-phos_BS"/>
</dbReference>
<evidence type="ECO:0000259" key="9">
    <source>
        <dbReference type="Pfam" id="PF02784"/>
    </source>
</evidence>
<feature type="active site" description="Proton donor" evidence="8">
    <location>
        <position position="324"/>
    </location>
</feature>
<keyword evidence="3 8" id="KW-0663">Pyridoxal phosphate</keyword>
<dbReference type="InterPro" id="IPR000183">
    <property type="entry name" value="Orn/DAP/Arg_de-COase"/>
</dbReference>
<keyword evidence="4" id="KW-0456">Lyase</keyword>
<dbReference type="FunFam" id="2.40.37.10:FF:000004">
    <property type="entry name" value="Ornithine decarboxylase"/>
    <property type="match status" value="1"/>
</dbReference>
<evidence type="ECO:0000256" key="4">
    <source>
        <dbReference type="ARBA" id="ARBA00023239"/>
    </source>
</evidence>
<dbReference type="PROSITE" id="PS00879">
    <property type="entry name" value="ODR_DC_2_2"/>
    <property type="match status" value="1"/>
</dbReference>
<dbReference type="PANTHER" id="PTHR11482:SF6">
    <property type="entry name" value="ORNITHINE DECARBOXYLASE 1-RELATED"/>
    <property type="match status" value="1"/>
</dbReference>
<dbReference type="PANTHER" id="PTHR11482">
    <property type="entry name" value="ARGININE/DIAMINOPIMELATE/ORNITHINE DECARBOXYLASE"/>
    <property type="match status" value="1"/>
</dbReference>
<dbReference type="RefSeq" id="WP_176613670.1">
    <property type="nucleotide sequence ID" value="NZ_JABXXR010000060.1"/>
</dbReference>
<comment type="pathway">
    <text evidence="5">Amine and polyamine biosynthesis; putrescine biosynthesis via L-ornithine pathway; putrescine from L-ornithine: step 1/1.</text>
</comment>
<organism evidence="10 11">
    <name type="scientific">Ameyamaea chiangmaiensis</name>
    <dbReference type="NCBI Taxonomy" id="442969"/>
    <lineage>
        <taxon>Bacteria</taxon>
        <taxon>Pseudomonadati</taxon>
        <taxon>Pseudomonadota</taxon>
        <taxon>Alphaproteobacteria</taxon>
        <taxon>Acetobacterales</taxon>
        <taxon>Acetobacteraceae</taxon>
        <taxon>Ameyamaea</taxon>
    </lineage>
</organism>
<dbReference type="EMBL" id="JABXXR010000060">
    <property type="protein sequence ID" value="NVN40716.1"/>
    <property type="molecule type" value="Genomic_DNA"/>
</dbReference>
<comment type="cofactor">
    <cofactor evidence="1 8">
        <name>pyridoxal 5'-phosphate</name>
        <dbReference type="ChEBI" id="CHEBI:597326"/>
    </cofactor>
</comment>
<evidence type="ECO:0000256" key="3">
    <source>
        <dbReference type="ARBA" id="ARBA00022898"/>
    </source>
</evidence>
<feature type="domain" description="Orn/DAP/Arg decarboxylase 2 N-terminal" evidence="9">
    <location>
        <begin position="24"/>
        <end position="259"/>
    </location>
</feature>
<dbReference type="InterPro" id="IPR009006">
    <property type="entry name" value="Ala_racemase/Decarboxylase_C"/>
</dbReference>
<dbReference type="FunFam" id="3.20.20.10:FF:000008">
    <property type="entry name" value="Ornithine decarboxylase"/>
    <property type="match status" value="1"/>
</dbReference>
<dbReference type="Pfam" id="PF02784">
    <property type="entry name" value="Orn_Arg_deC_N"/>
    <property type="match status" value="1"/>
</dbReference>